<organism evidence="1 2">
    <name type="scientific">Kosakonia phage 305</name>
    <dbReference type="NCBI Taxonomy" id="2863193"/>
    <lineage>
        <taxon>Viruses</taxon>
        <taxon>Duplodnaviria</taxon>
        <taxon>Heunggongvirae</taxon>
        <taxon>Uroviricota</taxon>
        <taxon>Caudoviricetes</taxon>
        <taxon>Pantevenvirales</taxon>
        <taxon>Straboviridae</taxon>
        <taxon>Tevenvirinae</taxon>
        <taxon>Kanagawavirus</taxon>
        <taxon>Kanagawavirus threeohfive</taxon>
    </lineage>
</organism>
<dbReference type="KEGG" id="vg:77925603"/>
<dbReference type="EMBL" id="MZ348423">
    <property type="protein sequence ID" value="QYN80225.1"/>
    <property type="molecule type" value="Genomic_DNA"/>
</dbReference>
<evidence type="ECO:0000313" key="1">
    <source>
        <dbReference type="EMBL" id="QYN80225.1"/>
    </source>
</evidence>
<evidence type="ECO:0000313" key="2">
    <source>
        <dbReference type="Proteomes" id="UP000828441"/>
    </source>
</evidence>
<name>A0AAE8BEL1_9CAUD</name>
<reference evidence="2" key="1">
    <citation type="journal article" date="2021" name="Viruses">
        <title>Novel Viruses That Lyse Plant and Human Strains of Kosakonia cowanii.</title>
        <authorList>
            <person name="Petrzik K."/>
            <person name="Brazdova S."/>
            <person name="Krawczyk K."/>
        </authorList>
    </citation>
    <scope>NUCLEOTIDE SEQUENCE [LARGE SCALE GENOMIC DNA]</scope>
</reference>
<dbReference type="InterPro" id="IPR055624">
    <property type="entry name" value="DUF7200"/>
</dbReference>
<dbReference type="EC" id="1.8.1.2" evidence="1"/>
<protein>
    <submittedName>
        <fullName evidence="1">Sulfite reductase [NADPH] flavoprotein alpha-component</fullName>
        <ecNumber evidence="1">1.8.1.2</ecNumber>
    </submittedName>
</protein>
<dbReference type="Proteomes" id="UP000828441">
    <property type="component" value="Segment"/>
</dbReference>
<dbReference type="Pfam" id="PF23830">
    <property type="entry name" value="DUF7200"/>
    <property type="match status" value="1"/>
</dbReference>
<dbReference type="RefSeq" id="YP_010650031.1">
    <property type="nucleotide sequence ID" value="NC_070776.1"/>
</dbReference>
<dbReference type="GO" id="GO:0004783">
    <property type="term" value="F:sulfite reductase (NADPH) activity"/>
    <property type="evidence" value="ECO:0007669"/>
    <property type="project" value="UniProtKB-EC"/>
</dbReference>
<sequence length="89" mass="10603">MAYNRLTLDVGTSQWVVDSHMGVYFIPFEECDDSYQFHISELNHSHYGRLNRELNAYLADIGMDPIQHKYFLSIAERLFEMYQILRKLP</sequence>
<keyword evidence="2" id="KW-1185">Reference proteome</keyword>
<dbReference type="GeneID" id="77925603"/>
<proteinExistence type="predicted"/>
<accession>A0AAE8BEL1</accession>
<keyword evidence="1" id="KW-0560">Oxidoreductase</keyword>